<dbReference type="GO" id="GO:0016874">
    <property type="term" value="F:ligase activity"/>
    <property type="evidence" value="ECO:0007669"/>
    <property type="project" value="UniProtKB-KW"/>
</dbReference>
<evidence type="ECO:0000313" key="6">
    <source>
        <dbReference type="EMBL" id="GGO94267.1"/>
    </source>
</evidence>
<dbReference type="Gene3D" id="3.40.50.20">
    <property type="match status" value="1"/>
</dbReference>
<dbReference type="Proteomes" id="UP000641932">
    <property type="component" value="Unassembled WGS sequence"/>
</dbReference>
<evidence type="ECO:0000256" key="1">
    <source>
        <dbReference type="ARBA" id="ARBA00022598"/>
    </source>
</evidence>
<dbReference type="AlphaFoldDB" id="A0A917ZVN4"/>
<dbReference type="GO" id="GO:0046872">
    <property type="term" value="F:metal ion binding"/>
    <property type="evidence" value="ECO:0007669"/>
    <property type="project" value="InterPro"/>
</dbReference>
<name>A0A917ZVN4_9ACTN</name>
<feature type="domain" description="ATP-grasp" evidence="5">
    <location>
        <begin position="112"/>
        <end position="308"/>
    </location>
</feature>
<dbReference type="PANTHER" id="PTHR43585">
    <property type="entry name" value="FUMIPYRROLE BIOSYNTHESIS PROTEIN C"/>
    <property type="match status" value="1"/>
</dbReference>
<dbReference type="Pfam" id="PF18603">
    <property type="entry name" value="LAL_C2"/>
    <property type="match status" value="1"/>
</dbReference>
<sequence>MTGTVVLVESNTTGNGRELARAARRSGLSPLLLTTDASRYGYVREDGVPVRSADTANVDALLEAVHTVTDVAAVASTSEYYIDTAAALARKLGLPGPDPEAVRACRDKGQQRRSLAATGVPVPANARVHDPAEVARAWNALGGGPLVVKPVAGSGSVGVRLCHTAEEATEHARPLLAHAVNERGTAMPHGVLLEAYVDGPEFSVEAVAGQVVGVTAKHLGPHPGFVETGHDFPADGPPDVAEALRRTASEAVDALGLRDHLAHVELRLGAHGPVVIEVNPRLAGGCIPELVREALGVDLVAAALDQALGRTPRLAPSTEGAAAVRFLLAPGDGTVHAVEGLERARRMPGVRRADVTVGPHDRLRRHGDFRDRIGSVVTRADTPGSAARQAVGALDAIRVRLGQPGEEE</sequence>
<protein>
    <recommendedName>
        <fullName evidence="5">ATP-grasp domain-containing protein</fullName>
    </recommendedName>
</protein>
<keyword evidence="3 4" id="KW-0067">ATP-binding</keyword>
<reference evidence="6" key="2">
    <citation type="submission" date="2020-09" db="EMBL/GenBank/DDBJ databases">
        <authorList>
            <person name="Sun Q."/>
            <person name="Zhou Y."/>
        </authorList>
    </citation>
    <scope>NUCLEOTIDE SEQUENCE</scope>
    <source>
        <strain evidence="6">CGMCC 4.7201</strain>
    </source>
</reference>
<evidence type="ECO:0000256" key="3">
    <source>
        <dbReference type="ARBA" id="ARBA00022840"/>
    </source>
</evidence>
<gene>
    <name evidence="6" type="ORF">GCM10012280_48720</name>
</gene>
<dbReference type="InterPro" id="IPR011761">
    <property type="entry name" value="ATP-grasp"/>
</dbReference>
<accession>A0A917ZVN4</accession>
<dbReference type="EMBL" id="BMMS01000022">
    <property type="protein sequence ID" value="GGO94267.1"/>
    <property type="molecule type" value="Genomic_DNA"/>
</dbReference>
<evidence type="ECO:0000256" key="2">
    <source>
        <dbReference type="ARBA" id="ARBA00022741"/>
    </source>
</evidence>
<dbReference type="InterPro" id="IPR005479">
    <property type="entry name" value="CPAse_ATP-bd"/>
</dbReference>
<keyword evidence="1" id="KW-0436">Ligase</keyword>
<dbReference type="InterPro" id="IPR040570">
    <property type="entry name" value="LAL_C2"/>
</dbReference>
<evidence type="ECO:0000313" key="7">
    <source>
        <dbReference type="Proteomes" id="UP000641932"/>
    </source>
</evidence>
<proteinExistence type="predicted"/>
<dbReference type="InterPro" id="IPR041472">
    <property type="entry name" value="BL00235/CARNS1_N"/>
</dbReference>
<dbReference type="Pfam" id="PF18130">
    <property type="entry name" value="ATPgrasp_N"/>
    <property type="match status" value="1"/>
</dbReference>
<comment type="caution">
    <text evidence="6">The sequence shown here is derived from an EMBL/GenBank/DDBJ whole genome shotgun (WGS) entry which is preliminary data.</text>
</comment>
<evidence type="ECO:0000259" key="5">
    <source>
        <dbReference type="PROSITE" id="PS50975"/>
    </source>
</evidence>
<evidence type="ECO:0000256" key="4">
    <source>
        <dbReference type="PROSITE-ProRule" id="PRU00409"/>
    </source>
</evidence>
<reference evidence="6" key="1">
    <citation type="journal article" date="2014" name="Int. J. Syst. Evol. Microbiol.">
        <title>Complete genome sequence of Corynebacterium casei LMG S-19264T (=DSM 44701T), isolated from a smear-ripened cheese.</title>
        <authorList>
            <consortium name="US DOE Joint Genome Institute (JGI-PGF)"/>
            <person name="Walter F."/>
            <person name="Albersmeier A."/>
            <person name="Kalinowski J."/>
            <person name="Ruckert C."/>
        </authorList>
    </citation>
    <scope>NUCLEOTIDE SEQUENCE</scope>
    <source>
        <strain evidence="6">CGMCC 4.7201</strain>
    </source>
</reference>
<dbReference type="SMART" id="SM01209">
    <property type="entry name" value="GARS_A"/>
    <property type="match status" value="1"/>
</dbReference>
<dbReference type="Pfam" id="PF13535">
    <property type="entry name" value="ATP-grasp_4"/>
    <property type="match status" value="1"/>
</dbReference>
<keyword evidence="7" id="KW-1185">Reference proteome</keyword>
<keyword evidence="2 4" id="KW-0547">Nucleotide-binding</keyword>
<dbReference type="RefSeq" id="WP_189133925.1">
    <property type="nucleotide sequence ID" value="NZ_BMMS01000022.1"/>
</dbReference>
<organism evidence="6 7">
    <name type="scientific">Wenjunlia tyrosinilytica</name>
    <dbReference type="NCBI Taxonomy" id="1544741"/>
    <lineage>
        <taxon>Bacteria</taxon>
        <taxon>Bacillati</taxon>
        <taxon>Actinomycetota</taxon>
        <taxon>Actinomycetes</taxon>
        <taxon>Kitasatosporales</taxon>
        <taxon>Streptomycetaceae</taxon>
        <taxon>Wenjunlia</taxon>
    </lineage>
</organism>
<dbReference type="PROSITE" id="PS00867">
    <property type="entry name" value="CPSASE_2"/>
    <property type="match status" value="1"/>
</dbReference>
<dbReference type="InterPro" id="IPR052032">
    <property type="entry name" value="ATP-dep_AA_Ligase"/>
</dbReference>
<dbReference type="PANTHER" id="PTHR43585:SF2">
    <property type="entry name" value="ATP-GRASP ENZYME FSQD"/>
    <property type="match status" value="1"/>
</dbReference>
<dbReference type="PROSITE" id="PS50975">
    <property type="entry name" value="ATP_GRASP"/>
    <property type="match status" value="1"/>
</dbReference>
<dbReference type="GO" id="GO:0005524">
    <property type="term" value="F:ATP binding"/>
    <property type="evidence" value="ECO:0007669"/>
    <property type="project" value="UniProtKB-UniRule"/>
</dbReference>
<dbReference type="SUPFAM" id="SSF56059">
    <property type="entry name" value="Glutathione synthetase ATP-binding domain-like"/>
    <property type="match status" value="1"/>
</dbReference>
<dbReference type="Gene3D" id="3.30.470.20">
    <property type="entry name" value="ATP-grasp fold, B domain"/>
    <property type="match status" value="1"/>
</dbReference>